<dbReference type="InterPro" id="IPR027417">
    <property type="entry name" value="P-loop_NTPase"/>
</dbReference>
<gene>
    <name evidence="2" type="ORF">ERS132410_00094</name>
</gene>
<evidence type="ECO:0000313" key="3">
    <source>
        <dbReference type="Proteomes" id="UP000073485"/>
    </source>
</evidence>
<name>A0A0Z8DDN2_STRSU</name>
<dbReference type="AlphaFoldDB" id="A0A0Z8DDN2"/>
<dbReference type="SMART" id="SM00490">
    <property type="entry name" value="HELICc"/>
    <property type="match status" value="1"/>
</dbReference>
<sequence>MRLIDPAYTLADNQKVLQVVDNVERIYRDGAEDKATQMIFSDIGTPKSKEEGFDVYNELKDLLVDRGIPKEEIAFVHDANTDEKKNSLSRKVNSGEVRILMASTEKGGTGLNVQSRMKAVHHLDVPWRPSDIVQRNGRLIRQGNMHQEVDIYHYITKGSFDNYLWQTQENKLKYITQIMTSKDPVRSAEDIDEQTMTASDFKALATGNPYLKLKMELENELTVLENQKRAFNRSKDEYRHTISYCEKHLPIMEIRLSQYDKDIAQSLATKNLDFVMRFDNQVLDNRAEAGDNLRKLITYNRSETKEVKTLASFRGFDLKMTTRGPSEPLPETVSLMIVGDNQYTVALDLKSDVGTIQRISNAIDHIMDDQEKTQELVKDLKDKLRVAKVEVEKVFPKEEDYQLVKAKYDVLAPLVEKEVEIEEIDAALAKFSEDTTPQMKQKIALEI</sequence>
<evidence type="ECO:0000259" key="1">
    <source>
        <dbReference type="PROSITE" id="PS51194"/>
    </source>
</evidence>
<accession>A0A0Z8DDN2</accession>
<dbReference type="Pfam" id="PF00271">
    <property type="entry name" value="Helicase_C"/>
    <property type="match status" value="1"/>
</dbReference>
<dbReference type="Gene3D" id="3.40.50.300">
    <property type="entry name" value="P-loop containing nucleotide triphosphate hydrolases"/>
    <property type="match status" value="1"/>
</dbReference>
<evidence type="ECO:0000313" key="2">
    <source>
        <dbReference type="EMBL" id="CYU41377.1"/>
    </source>
</evidence>
<dbReference type="PANTHER" id="PTHR41313:SF1">
    <property type="entry name" value="DNA METHYLASE ADENINE-SPECIFIC DOMAIN-CONTAINING PROTEIN"/>
    <property type="match status" value="1"/>
</dbReference>
<feature type="domain" description="Helicase C-terminal" evidence="1">
    <location>
        <begin position="22"/>
        <end position="199"/>
    </location>
</feature>
<dbReference type="InterPro" id="IPR052933">
    <property type="entry name" value="DNA_Protect_Modify"/>
</dbReference>
<reference evidence="2 3" key="1">
    <citation type="submission" date="2016-02" db="EMBL/GenBank/DDBJ databases">
        <authorList>
            <consortium name="Pathogen Informatics"/>
        </authorList>
    </citation>
    <scope>NUCLEOTIDE SEQUENCE [LARGE SCALE GENOMIC DNA]</scope>
    <source>
        <strain evidence="2 3">LSS48</strain>
    </source>
</reference>
<dbReference type="SUPFAM" id="SSF52540">
    <property type="entry name" value="P-loop containing nucleoside triphosphate hydrolases"/>
    <property type="match status" value="1"/>
</dbReference>
<dbReference type="InterPro" id="IPR001650">
    <property type="entry name" value="Helicase_C-like"/>
</dbReference>
<dbReference type="PROSITE" id="PS51194">
    <property type="entry name" value="HELICASE_CTER"/>
    <property type="match status" value="1"/>
</dbReference>
<dbReference type="PANTHER" id="PTHR41313">
    <property type="entry name" value="ADENINE-SPECIFIC METHYLTRANSFERASE"/>
    <property type="match status" value="1"/>
</dbReference>
<dbReference type="Proteomes" id="UP000073485">
    <property type="component" value="Unassembled WGS sequence"/>
</dbReference>
<protein>
    <submittedName>
        <fullName evidence="2">SNF2 family protein</fullName>
    </submittedName>
</protein>
<proteinExistence type="predicted"/>
<dbReference type="EMBL" id="FIGO01000001">
    <property type="protein sequence ID" value="CYU41377.1"/>
    <property type="molecule type" value="Genomic_DNA"/>
</dbReference>
<organism evidence="2 3">
    <name type="scientific">Streptococcus suis</name>
    <dbReference type="NCBI Taxonomy" id="1307"/>
    <lineage>
        <taxon>Bacteria</taxon>
        <taxon>Bacillati</taxon>
        <taxon>Bacillota</taxon>
        <taxon>Bacilli</taxon>
        <taxon>Lactobacillales</taxon>
        <taxon>Streptococcaceae</taxon>
        <taxon>Streptococcus</taxon>
    </lineage>
</organism>